<dbReference type="GO" id="GO:0003700">
    <property type="term" value="F:DNA-binding transcription factor activity"/>
    <property type="evidence" value="ECO:0007669"/>
    <property type="project" value="TreeGrafter"/>
</dbReference>
<dbReference type="InterPro" id="IPR010982">
    <property type="entry name" value="Lambda_DNA-bd_dom_sf"/>
</dbReference>
<dbReference type="PANTHER" id="PTHR30146">
    <property type="entry name" value="LACI-RELATED TRANSCRIPTIONAL REPRESSOR"/>
    <property type="match status" value="1"/>
</dbReference>
<dbReference type="InterPro" id="IPR000843">
    <property type="entry name" value="HTH_LacI"/>
</dbReference>
<dbReference type="CDD" id="cd06267">
    <property type="entry name" value="PBP1_LacI_sugar_binding-like"/>
    <property type="match status" value="1"/>
</dbReference>
<keyword evidence="2" id="KW-0238">DNA-binding</keyword>
<dbReference type="Pfam" id="PF00356">
    <property type="entry name" value="LacI"/>
    <property type="match status" value="1"/>
</dbReference>
<dbReference type="STRING" id="1338436.LK10_04055"/>
<dbReference type="AlphaFoldDB" id="A0A0B2AS73"/>
<dbReference type="InterPro" id="IPR046335">
    <property type="entry name" value="LacI/GalR-like_sensor"/>
</dbReference>
<evidence type="ECO:0000256" key="2">
    <source>
        <dbReference type="ARBA" id="ARBA00023125"/>
    </source>
</evidence>
<dbReference type="Gene3D" id="1.10.260.40">
    <property type="entry name" value="lambda repressor-like DNA-binding domains"/>
    <property type="match status" value="1"/>
</dbReference>
<sequence length="342" mass="37054">MNHGGNMVGIEDVAAAAGVSTATVSRAIRGLPRVSPRTRAKILATAKELGYVPSSAASRLASGKTHTIGVLAPYVDRWFFGKAIAGVDRELHGRGYNLSLFNLGGRTQPRERLFSKAMVQKQIDALLLLCMYLHQEEIEDLHAIDMPLVVVGGPVPGLSNVGIDDYQAARTITEHLIELGHRHIALLHGQDDSDLNFSVPRIRVEGFHDAVHQAGLEFDPDTALFGNFTVESGVEAMRRFLELPAPRPTAIVCASDEMALGVMFEARRHGIRIPEELSVVGIDGHEMAAAVGLTTVWQDPTAQARRGTQMLLAELGGDEGAVHPENAEQRLIVRESTAPPRH</sequence>
<protein>
    <submittedName>
        <fullName evidence="5">LacI family transcriptional regulator</fullName>
    </submittedName>
</protein>
<dbReference type="Gene3D" id="3.40.50.2300">
    <property type="match status" value="2"/>
</dbReference>
<dbReference type="PANTHER" id="PTHR30146:SF109">
    <property type="entry name" value="HTH-TYPE TRANSCRIPTIONAL REGULATOR GALS"/>
    <property type="match status" value="1"/>
</dbReference>
<name>A0A0B2AS73_9MICC</name>
<proteinExistence type="predicted"/>
<dbReference type="PROSITE" id="PS50932">
    <property type="entry name" value="HTH_LACI_2"/>
    <property type="match status" value="1"/>
</dbReference>
<gene>
    <name evidence="5" type="ORF">LK10_04055</name>
</gene>
<dbReference type="CDD" id="cd01392">
    <property type="entry name" value="HTH_LacI"/>
    <property type="match status" value="1"/>
</dbReference>
<dbReference type="SUPFAM" id="SSF47413">
    <property type="entry name" value="lambda repressor-like DNA-binding domains"/>
    <property type="match status" value="1"/>
</dbReference>
<dbReference type="PROSITE" id="PS00356">
    <property type="entry name" value="HTH_LACI_1"/>
    <property type="match status" value="1"/>
</dbReference>
<keyword evidence="3" id="KW-0804">Transcription</keyword>
<dbReference type="Proteomes" id="UP000030982">
    <property type="component" value="Unassembled WGS sequence"/>
</dbReference>
<dbReference type="SUPFAM" id="SSF53822">
    <property type="entry name" value="Periplasmic binding protein-like I"/>
    <property type="match status" value="1"/>
</dbReference>
<reference evidence="5 6" key="1">
    <citation type="submission" date="2014-09" db="EMBL/GenBank/DDBJ databases">
        <title>Genome sequence of Sinomonas sp. MUSC 117.</title>
        <authorList>
            <person name="Lee L.-H."/>
        </authorList>
    </citation>
    <scope>NUCLEOTIDE SEQUENCE [LARGE SCALE GENOMIC DNA]</scope>
    <source>
        <strain evidence="5 6">MUSC 117</strain>
    </source>
</reference>
<feature type="domain" description="HTH lacI-type" evidence="4">
    <location>
        <begin position="8"/>
        <end position="62"/>
    </location>
</feature>
<dbReference type="EMBL" id="JTDL01000044">
    <property type="protein sequence ID" value="KHL04795.1"/>
    <property type="molecule type" value="Genomic_DNA"/>
</dbReference>
<organism evidence="5 6">
    <name type="scientific">Sinomonas humi</name>
    <dbReference type="NCBI Taxonomy" id="1338436"/>
    <lineage>
        <taxon>Bacteria</taxon>
        <taxon>Bacillati</taxon>
        <taxon>Actinomycetota</taxon>
        <taxon>Actinomycetes</taxon>
        <taxon>Micrococcales</taxon>
        <taxon>Micrococcaceae</taxon>
        <taxon>Sinomonas</taxon>
    </lineage>
</organism>
<evidence type="ECO:0000313" key="5">
    <source>
        <dbReference type="EMBL" id="KHL04795.1"/>
    </source>
</evidence>
<keyword evidence="6" id="KW-1185">Reference proteome</keyword>
<evidence type="ECO:0000256" key="1">
    <source>
        <dbReference type="ARBA" id="ARBA00023015"/>
    </source>
</evidence>
<evidence type="ECO:0000313" key="6">
    <source>
        <dbReference type="Proteomes" id="UP000030982"/>
    </source>
</evidence>
<dbReference type="Pfam" id="PF13377">
    <property type="entry name" value="Peripla_BP_3"/>
    <property type="match status" value="1"/>
</dbReference>
<dbReference type="SMART" id="SM00354">
    <property type="entry name" value="HTH_LACI"/>
    <property type="match status" value="1"/>
</dbReference>
<comment type="caution">
    <text evidence="5">The sequence shown here is derived from an EMBL/GenBank/DDBJ whole genome shotgun (WGS) entry which is preliminary data.</text>
</comment>
<evidence type="ECO:0000256" key="3">
    <source>
        <dbReference type="ARBA" id="ARBA00023163"/>
    </source>
</evidence>
<dbReference type="GO" id="GO:0000976">
    <property type="term" value="F:transcription cis-regulatory region binding"/>
    <property type="evidence" value="ECO:0007669"/>
    <property type="project" value="TreeGrafter"/>
</dbReference>
<evidence type="ECO:0000259" key="4">
    <source>
        <dbReference type="PROSITE" id="PS50932"/>
    </source>
</evidence>
<dbReference type="InterPro" id="IPR028082">
    <property type="entry name" value="Peripla_BP_I"/>
</dbReference>
<accession>A0A0B2AS73</accession>
<keyword evidence="1" id="KW-0805">Transcription regulation</keyword>